<evidence type="ECO:0000259" key="2">
    <source>
        <dbReference type="Pfam" id="PF03795"/>
    </source>
</evidence>
<protein>
    <recommendedName>
        <fullName evidence="2">YCII-related domain-containing protein</fullName>
    </recommendedName>
</protein>
<sequence length="110" mass="11819">MLRHDEGAEVTPATYERMAEFAREGRLNGTLVELGGLQPSAAGALVSLAGGRITAVDGPFTEAKELVGGYAIFDVRSRVEAVELGRRLMQIHLDTVPGWEGAVELRALQE</sequence>
<proteinExistence type="inferred from homology"/>
<reference evidence="3" key="1">
    <citation type="submission" date="2022-12" db="EMBL/GenBank/DDBJ databases">
        <title>Reference genome sequencing for broad-spectrum identification of bacterial and archaeal isolates by mass spectrometry.</title>
        <authorList>
            <person name="Sekiguchi Y."/>
            <person name="Tourlousse D.M."/>
        </authorList>
    </citation>
    <scope>NUCLEOTIDE SEQUENCE</scope>
    <source>
        <strain evidence="3">14</strain>
    </source>
</reference>
<feature type="domain" description="YCII-related" evidence="2">
    <location>
        <begin position="6"/>
        <end position="87"/>
    </location>
</feature>
<dbReference type="EMBL" id="BSDP01000001">
    <property type="protein sequence ID" value="GLI27423.1"/>
    <property type="molecule type" value="Genomic_DNA"/>
</dbReference>
<evidence type="ECO:0000313" key="4">
    <source>
        <dbReference type="Proteomes" id="UP001144396"/>
    </source>
</evidence>
<dbReference type="PANTHER" id="PTHR35174:SF1">
    <property type="entry name" value="BLL0086 PROTEIN"/>
    <property type="match status" value="1"/>
</dbReference>
<dbReference type="Proteomes" id="UP001144396">
    <property type="component" value="Unassembled WGS sequence"/>
</dbReference>
<evidence type="ECO:0000256" key="1">
    <source>
        <dbReference type="ARBA" id="ARBA00007689"/>
    </source>
</evidence>
<dbReference type="InterPro" id="IPR005545">
    <property type="entry name" value="YCII"/>
</dbReference>
<dbReference type="PANTHER" id="PTHR35174">
    <property type="entry name" value="BLL7171 PROTEIN-RELATED"/>
    <property type="match status" value="1"/>
</dbReference>
<dbReference type="SUPFAM" id="SSF54909">
    <property type="entry name" value="Dimeric alpha+beta barrel"/>
    <property type="match status" value="1"/>
</dbReference>
<keyword evidence="4" id="KW-1185">Reference proteome</keyword>
<accession>A0A9W6FRS8</accession>
<dbReference type="Gene3D" id="3.30.70.1060">
    <property type="entry name" value="Dimeric alpha+beta barrel"/>
    <property type="match status" value="1"/>
</dbReference>
<evidence type="ECO:0000313" key="3">
    <source>
        <dbReference type="EMBL" id="GLI27423.1"/>
    </source>
</evidence>
<dbReference type="AlphaFoldDB" id="A0A9W6FRS8"/>
<comment type="caution">
    <text evidence="3">The sequence shown here is derived from an EMBL/GenBank/DDBJ whole genome shotgun (WGS) entry which is preliminary data.</text>
</comment>
<dbReference type="Pfam" id="PF03795">
    <property type="entry name" value="YCII"/>
    <property type="match status" value="1"/>
</dbReference>
<organism evidence="3 4">
    <name type="scientific">Agromyces rhizosphaerae</name>
    <dbReference type="NCBI Taxonomy" id="88374"/>
    <lineage>
        <taxon>Bacteria</taxon>
        <taxon>Bacillati</taxon>
        <taxon>Actinomycetota</taxon>
        <taxon>Actinomycetes</taxon>
        <taxon>Micrococcales</taxon>
        <taxon>Microbacteriaceae</taxon>
        <taxon>Agromyces</taxon>
    </lineage>
</organism>
<gene>
    <name evidence="3" type="ORF">ARHIZOSPH14_16650</name>
</gene>
<dbReference type="InterPro" id="IPR011008">
    <property type="entry name" value="Dimeric_a/b-barrel"/>
</dbReference>
<name>A0A9W6FRS8_9MICO</name>
<comment type="similarity">
    <text evidence="1">Belongs to the YciI family.</text>
</comment>